<dbReference type="PANTHER" id="PTHR11738">
    <property type="entry name" value="MHC CLASS I NK CELL RECEPTOR"/>
    <property type="match status" value="1"/>
</dbReference>
<dbReference type="Pfam" id="PF13895">
    <property type="entry name" value="Ig_2"/>
    <property type="match status" value="1"/>
</dbReference>
<evidence type="ECO:0000256" key="3">
    <source>
        <dbReference type="ARBA" id="ARBA00023319"/>
    </source>
</evidence>
<dbReference type="Gene3D" id="2.60.40.10">
    <property type="entry name" value="Immunoglobulins"/>
    <property type="match status" value="2"/>
</dbReference>
<feature type="domain" description="Ig-like" evidence="5">
    <location>
        <begin position="22"/>
        <end position="99"/>
    </location>
</feature>
<keyword evidence="7" id="KW-1185">Reference proteome</keyword>
<dbReference type="AlphaFoldDB" id="A0A674IR10"/>
<evidence type="ECO:0000313" key="7">
    <source>
        <dbReference type="Proteomes" id="UP000472274"/>
    </source>
</evidence>
<dbReference type="InterPro" id="IPR036179">
    <property type="entry name" value="Ig-like_dom_sf"/>
</dbReference>
<dbReference type="FunFam" id="2.60.40.10:FF:000049">
    <property type="entry name" value="Leukocyte immunoglobulin-like receptor subfamily B member 1"/>
    <property type="match status" value="2"/>
</dbReference>
<dbReference type="InterPro" id="IPR050412">
    <property type="entry name" value="Ig-like_Receptors_ImmuneReg"/>
</dbReference>
<dbReference type="SMART" id="SM00409">
    <property type="entry name" value="IG"/>
    <property type="match status" value="2"/>
</dbReference>
<dbReference type="InterPro" id="IPR003599">
    <property type="entry name" value="Ig_sub"/>
</dbReference>
<feature type="region of interest" description="Disordered" evidence="4">
    <location>
        <begin position="204"/>
        <end position="237"/>
    </location>
</feature>
<dbReference type="PROSITE" id="PS50835">
    <property type="entry name" value="IG_LIKE"/>
    <property type="match status" value="1"/>
</dbReference>
<dbReference type="GeneTree" id="ENSGT01150000286974"/>
<evidence type="ECO:0000256" key="1">
    <source>
        <dbReference type="ARBA" id="ARBA00022729"/>
    </source>
</evidence>
<dbReference type="InParanoid" id="A0A674IR10"/>
<keyword evidence="3" id="KW-0393">Immunoglobulin domain</keyword>
<evidence type="ECO:0000313" key="6">
    <source>
        <dbReference type="Ensembl" id="ENSTMTP00000010132.1"/>
    </source>
</evidence>
<protein>
    <recommendedName>
        <fullName evidence="5">Ig-like domain-containing protein</fullName>
    </recommendedName>
</protein>
<name>A0A674IR10_9SAUR</name>
<keyword evidence="2" id="KW-1015">Disulfide bond</keyword>
<accession>A0A674IR10</accession>
<dbReference type="Ensembl" id="ENSTMTT00000010476.1">
    <property type="protein sequence ID" value="ENSTMTP00000010132.1"/>
    <property type="gene ID" value="ENSTMTG00000007355.1"/>
</dbReference>
<proteinExistence type="predicted"/>
<dbReference type="InterPro" id="IPR013783">
    <property type="entry name" value="Ig-like_fold"/>
</dbReference>
<dbReference type="PANTHER" id="PTHR11738:SF186">
    <property type="entry name" value="OSTEOCLAST-ASSOCIATED IMMUNOGLOBULIN-LIKE RECEPTOR"/>
    <property type="match status" value="1"/>
</dbReference>
<reference evidence="6" key="1">
    <citation type="submission" date="2025-08" db="UniProtKB">
        <authorList>
            <consortium name="Ensembl"/>
        </authorList>
    </citation>
    <scope>IDENTIFICATION</scope>
</reference>
<sequence>TAAGWLAGADLGLGLCRGYTKPSISMKPSKEVPLGRSVSVWCRGQGQGLKIVLNKERRHFSPVDSDGSEVVFSITNVSREDGGSYSCSYHSRSEPFAVSYTSDPVELVVRGEGPGSVPTGFTVPGANVTIRCQGQRRNVMFFLHKPGDLNPQRPVDPAGDGAEFLIPTAGLQHKGKYNCSYRPQSEPFVSSEPSDSVELVVAGEGPVSTSPLPAPHPARPSRGRPPQAVPRPGLNEAGAAGEAVAWWTQRWAGTQEIWPSSWCGHGHCVMEAHHGFQKCPSLWRGLNLQGSQAERPQTEMPTISGDLCKRWPQ</sequence>
<evidence type="ECO:0000256" key="4">
    <source>
        <dbReference type="SAM" id="MobiDB-lite"/>
    </source>
</evidence>
<feature type="compositionally biased region" description="Polar residues" evidence="4">
    <location>
        <begin position="292"/>
        <end position="301"/>
    </location>
</feature>
<dbReference type="GO" id="GO:0002764">
    <property type="term" value="P:immune response-regulating signaling pathway"/>
    <property type="evidence" value="ECO:0007669"/>
    <property type="project" value="TreeGrafter"/>
</dbReference>
<feature type="region of interest" description="Disordered" evidence="4">
    <location>
        <begin position="292"/>
        <end position="313"/>
    </location>
</feature>
<dbReference type="InterPro" id="IPR007110">
    <property type="entry name" value="Ig-like_dom"/>
</dbReference>
<dbReference type="Proteomes" id="UP000472274">
    <property type="component" value="Unplaced"/>
</dbReference>
<reference evidence="6" key="2">
    <citation type="submission" date="2025-09" db="UniProtKB">
        <authorList>
            <consortium name="Ensembl"/>
        </authorList>
    </citation>
    <scope>IDENTIFICATION</scope>
</reference>
<dbReference type="SUPFAM" id="SSF48726">
    <property type="entry name" value="Immunoglobulin"/>
    <property type="match status" value="2"/>
</dbReference>
<keyword evidence="1" id="KW-0732">Signal</keyword>
<evidence type="ECO:0000256" key="2">
    <source>
        <dbReference type="ARBA" id="ARBA00023157"/>
    </source>
</evidence>
<evidence type="ECO:0000259" key="5">
    <source>
        <dbReference type="PROSITE" id="PS50835"/>
    </source>
</evidence>
<organism evidence="6 7">
    <name type="scientific">Terrapene triunguis</name>
    <name type="common">Three-toed box turtle</name>
    <dbReference type="NCBI Taxonomy" id="2587831"/>
    <lineage>
        <taxon>Eukaryota</taxon>
        <taxon>Metazoa</taxon>
        <taxon>Chordata</taxon>
        <taxon>Craniata</taxon>
        <taxon>Vertebrata</taxon>
        <taxon>Euteleostomi</taxon>
        <taxon>Archelosauria</taxon>
        <taxon>Testudinata</taxon>
        <taxon>Testudines</taxon>
        <taxon>Cryptodira</taxon>
        <taxon>Durocryptodira</taxon>
        <taxon>Testudinoidea</taxon>
        <taxon>Emydidae</taxon>
        <taxon>Terrapene</taxon>
    </lineage>
</organism>